<evidence type="ECO:0000313" key="2">
    <source>
        <dbReference type="Proteomes" id="UP000054047"/>
    </source>
</evidence>
<dbReference type="AlphaFoldDB" id="A0A0C2BZ66"/>
<keyword evidence="2" id="KW-1185">Reference proteome</keyword>
<organism evidence="1 2">
    <name type="scientific">Ancylostoma duodenale</name>
    <dbReference type="NCBI Taxonomy" id="51022"/>
    <lineage>
        <taxon>Eukaryota</taxon>
        <taxon>Metazoa</taxon>
        <taxon>Ecdysozoa</taxon>
        <taxon>Nematoda</taxon>
        <taxon>Chromadorea</taxon>
        <taxon>Rhabditida</taxon>
        <taxon>Rhabditina</taxon>
        <taxon>Rhabditomorpha</taxon>
        <taxon>Strongyloidea</taxon>
        <taxon>Ancylostomatidae</taxon>
        <taxon>Ancylostomatinae</taxon>
        <taxon>Ancylostoma</taxon>
    </lineage>
</organism>
<proteinExistence type="predicted"/>
<reference evidence="1 2" key="1">
    <citation type="submission" date="2013-12" db="EMBL/GenBank/DDBJ databases">
        <title>Draft genome of the parsitic nematode Ancylostoma duodenale.</title>
        <authorList>
            <person name="Mitreva M."/>
        </authorList>
    </citation>
    <scope>NUCLEOTIDE SEQUENCE [LARGE SCALE GENOMIC DNA]</scope>
    <source>
        <strain evidence="1 2">Zhejiang</strain>
    </source>
</reference>
<feature type="non-terminal residue" evidence="1">
    <location>
        <position position="1"/>
    </location>
</feature>
<gene>
    <name evidence="1" type="ORF">ANCDUO_27341</name>
</gene>
<dbReference type="EMBL" id="KN793925">
    <property type="protein sequence ID" value="KIH42672.1"/>
    <property type="molecule type" value="Genomic_DNA"/>
</dbReference>
<protein>
    <submittedName>
        <fullName evidence="1">Uncharacterized protein</fullName>
    </submittedName>
</protein>
<sequence>SSPASRRAAEVAASQSRNMLKTTSRNVDLDANNSSRRDVTRTQMNAMKVDDLVDMLLETTVLEEQASIVHCLWMKQWV</sequence>
<name>A0A0C2BZ66_9BILA</name>
<dbReference type="OrthoDB" id="5971574at2759"/>
<accession>A0A0C2BZ66</accession>
<evidence type="ECO:0000313" key="1">
    <source>
        <dbReference type="EMBL" id="KIH42672.1"/>
    </source>
</evidence>
<dbReference type="Proteomes" id="UP000054047">
    <property type="component" value="Unassembled WGS sequence"/>
</dbReference>